<organism evidence="2 3">
    <name type="scientific">Lacipirellula parvula</name>
    <dbReference type="NCBI Taxonomy" id="2650471"/>
    <lineage>
        <taxon>Bacteria</taxon>
        <taxon>Pseudomonadati</taxon>
        <taxon>Planctomycetota</taxon>
        <taxon>Planctomycetia</taxon>
        <taxon>Pirellulales</taxon>
        <taxon>Lacipirellulaceae</taxon>
        <taxon>Lacipirellula</taxon>
    </lineage>
</organism>
<evidence type="ECO:0000256" key="1">
    <source>
        <dbReference type="SAM" id="MobiDB-lite"/>
    </source>
</evidence>
<protein>
    <submittedName>
        <fullName evidence="2">Uncharacterized protein</fullName>
    </submittedName>
</protein>
<reference evidence="3" key="1">
    <citation type="submission" date="2019-10" db="EMBL/GenBank/DDBJ databases">
        <title>Lacipirellula parvula gen. nov., sp. nov., representing a lineage of planctomycetes widespread in freshwater anoxic habitats, and description of the family Lacipirellulaceae.</title>
        <authorList>
            <person name="Dedysh S.N."/>
            <person name="Kulichevskaya I.S."/>
            <person name="Beletsky A.V."/>
            <person name="Rakitin A.L."/>
            <person name="Mardanov A.V."/>
            <person name="Ivanova A.A."/>
            <person name="Saltykova V.X."/>
            <person name="Rijpstra W.I.C."/>
            <person name="Sinninghe Damste J.S."/>
            <person name="Ravin N.V."/>
        </authorList>
    </citation>
    <scope>NUCLEOTIDE SEQUENCE [LARGE SCALE GENOMIC DNA]</scope>
    <source>
        <strain evidence="3">PX69</strain>
    </source>
</reference>
<dbReference type="Proteomes" id="UP000326837">
    <property type="component" value="Chromosome"/>
</dbReference>
<evidence type="ECO:0000313" key="3">
    <source>
        <dbReference type="Proteomes" id="UP000326837"/>
    </source>
</evidence>
<dbReference type="EMBL" id="AP021861">
    <property type="protein sequence ID" value="BBO34122.1"/>
    <property type="molecule type" value="Genomic_DNA"/>
</dbReference>
<gene>
    <name evidence="2" type="ORF">PLANPX_3734</name>
</gene>
<name>A0A5K7XDP3_9BACT</name>
<evidence type="ECO:0000313" key="2">
    <source>
        <dbReference type="EMBL" id="BBO34122.1"/>
    </source>
</evidence>
<dbReference type="AlphaFoldDB" id="A0A5K7XDP3"/>
<proteinExistence type="predicted"/>
<feature type="region of interest" description="Disordered" evidence="1">
    <location>
        <begin position="1"/>
        <end position="47"/>
    </location>
</feature>
<accession>A0A5K7XDP3</accession>
<dbReference type="KEGG" id="lpav:PLANPX_3734"/>
<sequence>MGDANGAAEKDGRYDSSWMRANRGRRGLFNDKLLKPQRKQNNEVPSP</sequence>
<keyword evidence="3" id="KW-1185">Reference proteome</keyword>